<dbReference type="SUPFAM" id="SSF51735">
    <property type="entry name" value="NAD(P)-binding Rossmann-fold domains"/>
    <property type="match status" value="1"/>
</dbReference>
<dbReference type="InterPro" id="IPR004104">
    <property type="entry name" value="Gfo/Idh/MocA-like_OxRdtase_C"/>
</dbReference>
<dbReference type="InterPro" id="IPR000683">
    <property type="entry name" value="Gfo/Idh/MocA-like_OxRdtase_N"/>
</dbReference>
<protein>
    <recommendedName>
        <fullName evidence="7">4,5-dihydroxyphthalate dehydrogenase</fullName>
    </recommendedName>
</protein>
<dbReference type="PANTHER" id="PTHR43818">
    <property type="entry name" value="BCDNA.GH03377"/>
    <property type="match status" value="1"/>
</dbReference>
<dbReference type="NCBIfam" id="TIGR01409">
    <property type="entry name" value="TAT_signal_seq"/>
    <property type="match status" value="1"/>
</dbReference>
<evidence type="ECO:0000259" key="3">
    <source>
        <dbReference type="Pfam" id="PF01408"/>
    </source>
</evidence>
<feature type="domain" description="Gfo/Idh/MocA-like oxidoreductase N-terminal" evidence="3">
    <location>
        <begin position="46"/>
        <end position="167"/>
    </location>
</feature>
<dbReference type="Pfam" id="PF01408">
    <property type="entry name" value="GFO_IDH_MocA"/>
    <property type="match status" value="1"/>
</dbReference>
<evidence type="ECO:0000313" key="5">
    <source>
        <dbReference type="EMBL" id="OGG02149.1"/>
    </source>
</evidence>
<dbReference type="GO" id="GO:0016491">
    <property type="term" value="F:oxidoreductase activity"/>
    <property type="evidence" value="ECO:0007669"/>
    <property type="project" value="UniProtKB-KW"/>
</dbReference>
<feature type="signal peptide" evidence="2">
    <location>
        <begin position="1"/>
        <end position="37"/>
    </location>
</feature>
<organism evidence="5 6">
    <name type="scientific">Candidatus Glassbacteria bacterium RIFCSPLOWO2_12_FULL_58_11</name>
    <dbReference type="NCBI Taxonomy" id="1817867"/>
    <lineage>
        <taxon>Bacteria</taxon>
        <taxon>Candidatus Glassiibacteriota</taxon>
    </lineage>
</organism>
<name>A0A1F5YPN1_9BACT</name>
<dbReference type="InterPro" id="IPR036291">
    <property type="entry name" value="NAD(P)-bd_dom_sf"/>
</dbReference>
<evidence type="ECO:0008006" key="7">
    <source>
        <dbReference type="Google" id="ProtNLM"/>
    </source>
</evidence>
<evidence type="ECO:0000313" key="6">
    <source>
        <dbReference type="Proteomes" id="UP000179129"/>
    </source>
</evidence>
<keyword evidence="1" id="KW-0560">Oxidoreductase</keyword>
<feature type="domain" description="Gfo/Idh/MocA-like oxidoreductase C-terminal" evidence="4">
    <location>
        <begin position="180"/>
        <end position="445"/>
    </location>
</feature>
<dbReference type="InterPro" id="IPR006311">
    <property type="entry name" value="TAT_signal"/>
</dbReference>
<feature type="chain" id="PRO_5009522574" description="4,5-dihydroxyphthalate dehydrogenase" evidence="2">
    <location>
        <begin position="38"/>
        <end position="452"/>
    </location>
</feature>
<dbReference type="InterPro" id="IPR050463">
    <property type="entry name" value="Gfo/Idh/MocA_oxidrdct_glycsds"/>
</dbReference>
<dbReference type="SUPFAM" id="SSF55347">
    <property type="entry name" value="Glyceraldehyde-3-phosphate dehydrogenase-like, C-terminal domain"/>
    <property type="match status" value="1"/>
</dbReference>
<dbReference type="Gene3D" id="3.40.50.720">
    <property type="entry name" value="NAD(P)-binding Rossmann-like Domain"/>
    <property type="match status" value="1"/>
</dbReference>
<dbReference type="InterPro" id="IPR019546">
    <property type="entry name" value="TAT_signal_bac_arc"/>
</dbReference>
<reference evidence="5 6" key="1">
    <citation type="journal article" date="2016" name="Nat. Commun.">
        <title>Thousands of microbial genomes shed light on interconnected biogeochemical processes in an aquifer system.</title>
        <authorList>
            <person name="Anantharaman K."/>
            <person name="Brown C.T."/>
            <person name="Hug L.A."/>
            <person name="Sharon I."/>
            <person name="Castelle C.J."/>
            <person name="Probst A.J."/>
            <person name="Thomas B.C."/>
            <person name="Singh A."/>
            <person name="Wilkins M.J."/>
            <person name="Karaoz U."/>
            <person name="Brodie E.L."/>
            <person name="Williams K.H."/>
            <person name="Hubbard S.S."/>
            <person name="Banfield J.F."/>
        </authorList>
    </citation>
    <scope>NUCLEOTIDE SEQUENCE [LARGE SCALE GENOMIC DNA]</scope>
</reference>
<sequence length="452" mass="50912">MDRLDKNISRREFIRHSTVSAAALGAAAMAGSYSALAAQQKIKKVRMALVGTGIRGSTTWGTELLKELGDYVEIVGLCDINPLRVEVANRWMGGKIPTFTDFDKMLDQTKPDRVMVTVMDCYHAQYVCRAMELGYDAMSEKPLCSTAEQAQQLIDTQKRTGRKLDVTFNARYGQAEMKVKELLLAGEIGDLYSVDYAEFLDLDHGASYFRRWHGIKHNSGTLLCHKASHHFDQLNWWIDSDPVEVVAYGRLNKYGSNSSIRHANCRPCPYKKQCELYYDMTTDKAFMELYAGCESADGYYRDGCLWRHDIDIPDTYSAQIKYKNGTLVTYSLNATVPFEGQLVVFNGSKGRIDLRNYNTQPWTVPYESELRLTRNFKGSELVKLERQAGEFFEHGGADSRIKQMIFKPGMPDPLGQLAGMRAGLMSSGIGIAAYTSIETGRRVKISELFNIA</sequence>
<dbReference type="Proteomes" id="UP000179129">
    <property type="component" value="Unassembled WGS sequence"/>
</dbReference>
<keyword evidence="2" id="KW-0732">Signal</keyword>
<dbReference type="EMBL" id="MFIX01000194">
    <property type="protein sequence ID" value="OGG02149.1"/>
    <property type="molecule type" value="Genomic_DNA"/>
</dbReference>
<evidence type="ECO:0000256" key="1">
    <source>
        <dbReference type="ARBA" id="ARBA00023002"/>
    </source>
</evidence>
<dbReference type="PANTHER" id="PTHR43818:SF11">
    <property type="entry name" value="BCDNA.GH03377"/>
    <property type="match status" value="1"/>
</dbReference>
<proteinExistence type="predicted"/>
<dbReference type="Gene3D" id="3.30.360.10">
    <property type="entry name" value="Dihydrodipicolinate Reductase, domain 2"/>
    <property type="match status" value="1"/>
</dbReference>
<accession>A0A1F5YPN1</accession>
<evidence type="ECO:0000259" key="4">
    <source>
        <dbReference type="Pfam" id="PF02894"/>
    </source>
</evidence>
<comment type="caution">
    <text evidence="5">The sequence shown here is derived from an EMBL/GenBank/DDBJ whole genome shotgun (WGS) entry which is preliminary data.</text>
</comment>
<gene>
    <name evidence="5" type="ORF">A3F83_02485</name>
</gene>
<dbReference type="STRING" id="1817867.A3F83_02485"/>
<dbReference type="GO" id="GO:0000166">
    <property type="term" value="F:nucleotide binding"/>
    <property type="evidence" value="ECO:0007669"/>
    <property type="project" value="InterPro"/>
</dbReference>
<dbReference type="Pfam" id="PF02894">
    <property type="entry name" value="GFO_IDH_MocA_C"/>
    <property type="match status" value="1"/>
</dbReference>
<evidence type="ECO:0000256" key="2">
    <source>
        <dbReference type="SAM" id="SignalP"/>
    </source>
</evidence>
<dbReference type="PROSITE" id="PS51318">
    <property type="entry name" value="TAT"/>
    <property type="match status" value="1"/>
</dbReference>
<dbReference type="AlphaFoldDB" id="A0A1F5YPN1"/>